<dbReference type="EMBL" id="JANPWB010000002">
    <property type="protein sequence ID" value="KAJ1204738.1"/>
    <property type="molecule type" value="Genomic_DNA"/>
</dbReference>
<name>A0AAV7VSQ8_PLEWA</name>
<protein>
    <submittedName>
        <fullName evidence="1">Uncharacterized protein</fullName>
    </submittedName>
</protein>
<keyword evidence="2" id="KW-1185">Reference proteome</keyword>
<sequence>MSPSVRVSVLLRCSGRTQPRPSLFYSSGPDATEQTNKHEYRDRILPTWVGSPAVMTRGASINYIRCRSWGLGSYNFSPHPLSQACSGCDPTPMAVGYLPDSGSDLA</sequence>
<gene>
    <name evidence="1" type="ORF">NDU88_000176</name>
</gene>
<accession>A0AAV7VSQ8</accession>
<comment type="caution">
    <text evidence="1">The sequence shown here is derived from an EMBL/GenBank/DDBJ whole genome shotgun (WGS) entry which is preliminary data.</text>
</comment>
<dbReference type="Proteomes" id="UP001066276">
    <property type="component" value="Chromosome 1_2"/>
</dbReference>
<evidence type="ECO:0000313" key="2">
    <source>
        <dbReference type="Proteomes" id="UP001066276"/>
    </source>
</evidence>
<dbReference type="AlphaFoldDB" id="A0AAV7VSQ8"/>
<organism evidence="1 2">
    <name type="scientific">Pleurodeles waltl</name>
    <name type="common">Iberian ribbed newt</name>
    <dbReference type="NCBI Taxonomy" id="8319"/>
    <lineage>
        <taxon>Eukaryota</taxon>
        <taxon>Metazoa</taxon>
        <taxon>Chordata</taxon>
        <taxon>Craniata</taxon>
        <taxon>Vertebrata</taxon>
        <taxon>Euteleostomi</taxon>
        <taxon>Amphibia</taxon>
        <taxon>Batrachia</taxon>
        <taxon>Caudata</taxon>
        <taxon>Salamandroidea</taxon>
        <taxon>Salamandridae</taxon>
        <taxon>Pleurodelinae</taxon>
        <taxon>Pleurodeles</taxon>
    </lineage>
</organism>
<reference evidence="1" key="1">
    <citation type="journal article" date="2022" name="bioRxiv">
        <title>Sequencing and chromosome-scale assembly of the giantPleurodeles waltlgenome.</title>
        <authorList>
            <person name="Brown T."/>
            <person name="Elewa A."/>
            <person name="Iarovenko S."/>
            <person name="Subramanian E."/>
            <person name="Araus A.J."/>
            <person name="Petzold A."/>
            <person name="Susuki M."/>
            <person name="Suzuki K.-i.T."/>
            <person name="Hayashi T."/>
            <person name="Toyoda A."/>
            <person name="Oliveira C."/>
            <person name="Osipova E."/>
            <person name="Leigh N.D."/>
            <person name="Simon A."/>
            <person name="Yun M.H."/>
        </authorList>
    </citation>
    <scope>NUCLEOTIDE SEQUENCE</scope>
    <source>
        <strain evidence="1">20211129_DDA</strain>
        <tissue evidence="1">Liver</tissue>
    </source>
</reference>
<proteinExistence type="predicted"/>
<evidence type="ECO:0000313" key="1">
    <source>
        <dbReference type="EMBL" id="KAJ1204738.1"/>
    </source>
</evidence>